<accession>A0A6A6VBG7</accession>
<proteinExistence type="predicted"/>
<gene>
    <name evidence="2" type="ORF">M011DRAFT_467946</name>
</gene>
<name>A0A6A6VBG7_9PLEO</name>
<sequence>MNACEPVRRTPSESAQRAKRPLRSIFAPPFSPFPHIPITSRNHHKMPCTSSFARNPQPANAPTRESFMP</sequence>
<feature type="compositionally biased region" description="Basic and acidic residues" evidence="1">
    <location>
        <begin position="1"/>
        <end position="11"/>
    </location>
</feature>
<protein>
    <submittedName>
        <fullName evidence="2">Uncharacterized protein</fullName>
    </submittedName>
</protein>
<reference evidence="2" key="1">
    <citation type="journal article" date="2020" name="Stud. Mycol.">
        <title>101 Dothideomycetes genomes: a test case for predicting lifestyles and emergence of pathogens.</title>
        <authorList>
            <person name="Haridas S."/>
            <person name="Albert R."/>
            <person name="Binder M."/>
            <person name="Bloem J."/>
            <person name="Labutti K."/>
            <person name="Salamov A."/>
            <person name="Andreopoulos B."/>
            <person name="Baker S."/>
            <person name="Barry K."/>
            <person name="Bills G."/>
            <person name="Bluhm B."/>
            <person name="Cannon C."/>
            <person name="Castanera R."/>
            <person name="Culley D."/>
            <person name="Daum C."/>
            <person name="Ezra D."/>
            <person name="Gonzalez J."/>
            <person name="Henrissat B."/>
            <person name="Kuo A."/>
            <person name="Liang C."/>
            <person name="Lipzen A."/>
            <person name="Lutzoni F."/>
            <person name="Magnuson J."/>
            <person name="Mondo S."/>
            <person name="Nolan M."/>
            <person name="Ohm R."/>
            <person name="Pangilinan J."/>
            <person name="Park H.-J."/>
            <person name="Ramirez L."/>
            <person name="Alfaro M."/>
            <person name="Sun H."/>
            <person name="Tritt A."/>
            <person name="Yoshinaga Y."/>
            <person name="Zwiers L.-H."/>
            <person name="Turgeon B."/>
            <person name="Goodwin S."/>
            <person name="Spatafora J."/>
            <person name="Crous P."/>
            <person name="Grigoriev I."/>
        </authorList>
    </citation>
    <scope>NUCLEOTIDE SEQUENCE</scope>
    <source>
        <strain evidence="2">CBS 119925</strain>
    </source>
</reference>
<evidence type="ECO:0000313" key="2">
    <source>
        <dbReference type="EMBL" id="KAF2747049.1"/>
    </source>
</evidence>
<dbReference type="EMBL" id="MU006574">
    <property type="protein sequence ID" value="KAF2747049.1"/>
    <property type="molecule type" value="Genomic_DNA"/>
</dbReference>
<keyword evidence="3" id="KW-1185">Reference proteome</keyword>
<feature type="compositionally biased region" description="Polar residues" evidence="1">
    <location>
        <begin position="48"/>
        <end position="60"/>
    </location>
</feature>
<organism evidence="2 3">
    <name type="scientific">Sporormia fimetaria CBS 119925</name>
    <dbReference type="NCBI Taxonomy" id="1340428"/>
    <lineage>
        <taxon>Eukaryota</taxon>
        <taxon>Fungi</taxon>
        <taxon>Dikarya</taxon>
        <taxon>Ascomycota</taxon>
        <taxon>Pezizomycotina</taxon>
        <taxon>Dothideomycetes</taxon>
        <taxon>Pleosporomycetidae</taxon>
        <taxon>Pleosporales</taxon>
        <taxon>Sporormiaceae</taxon>
        <taxon>Sporormia</taxon>
    </lineage>
</organism>
<evidence type="ECO:0000313" key="3">
    <source>
        <dbReference type="Proteomes" id="UP000799440"/>
    </source>
</evidence>
<evidence type="ECO:0000256" key="1">
    <source>
        <dbReference type="SAM" id="MobiDB-lite"/>
    </source>
</evidence>
<dbReference type="Proteomes" id="UP000799440">
    <property type="component" value="Unassembled WGS sequence"/>
</dbReference>
<dbReference type="AlphaFoldDB" id="A0A6A6VBG7"/>
<feature type="region of interest" description="Disordered" evidence="1">
    <location>
        <begin position="1"/>
        <end position="69"/>
    </location>
</feature>